<dbReference type="Pfam" id="PF00132">
    <property type="entry name" value="Hexapep"/>
    <property type="match status" value="1"/>
</dbReference>
<dbReference type="RefSeq" id="WP_015180259.1">
    <property type="nucleotide sequence ID" value="NC_019738.1"/>
</dbReference>
<dbReference type="GO" id="GO:0016740">
    <property type="term" value="F:transferase activity"/>
    <property type="evidence" value="ECO:0007669"/>
    <property type="project" value="UniProtKB-KW"/>
</dbReference>
<reference evidence="3 4" key="1">
    <citation type="submission" date="2012-06" db="EMBL/GenBank/DDBJ databases">
        <title>Finished chromosome of genome of Microcoleus sp. PCC 7113.</title>
        <authorList>
            <consortium name="US DOE Joint Genome Institute"/>
            <person name="Gugger M."/>
            <person name="Coursin T."/>
            <person name="Rippka R."/>
            <person name="Tandeau De Marsac N."/>
            <person name="Huntemann M."/>
            <person name="Wei C.-L."/>
            <person name="Han J."/>
            <person name="Detter J.C."/>
            <person name="Han C."/>
            <person name="Tapia R."/>
            <person name="Chen A."/>
            <person name="Kyrpides N."/>
            <person name="Mavromatis K."/>
            <person name="Markowitz V."/>
            <person name="Szeto E."/>
            <person name="Ivanova N."/>
            <person name="Pagani I."/>
            <person name="Pati A."/>
            <person name="Goodwin L."/>
            <person name="Nordberg H.P."/>
            <person name="Cantor M.N."/>
            <person name="Hua S.X."/>
            <person name="Woyke T."/>
            <person name="Kerfeld C.A."/>
        </authorList>
    </citation>
    <scope>NUCLEOTIDE SEQUENCE [LARGE SCALE GENOMIC DNA]</scope>
    <source>
        <strain evidence="3 4">PCC 7113</strain>
    </source>
</reference>
<dbReference type="eggNOG" id="COG1045">
    <property type="taxonomic scope" value="Bacteria"/>
</dbReference>
<name>K9W6W6_9CYAN</name>
<organism evidence="3 4">
    <name type="scientific">Allocoleopsis franciscana PCC 7113</name>
    <dbReference type="NCBI Taxonomy" id="1173027"/>
    <lineage>
        <taxon>Bacteria</taxon>
        <taxon>Bacillati</taxon>
        <taxon>Cyanobacteriota</taxon>
        <taxon>Cyanophyceae</taxon>
        <taxon>Coleofasciculales</taxon>
        <taxon>Coleofasciculaceae</taxon>
        <taxon>Allocoleopsis</taxon>
        <taxon>Allocoleopsis franciscana</taxon>
    </lineage>
</organism>
<dbReference type="EMBL" id="CP003630">
    <property type="protein sequence ID" value="AFZ16095.1"/>
    <property type="molecule type" value="Genomic_DNA"/>
</dbReference>
<dbReference type="HOGENOM" id="CLU_051638_7_0_3"/>
<dbReference type="OrthoDB" id="9815592at2"/>
<dbReference type="KEGG" id="mic:Mic7113_0158"/>
<dbReference type="SUPFAM" id="SSF51161">
    <property type="entry name" value="Trimeric LpxA-like enzymes"/>
    <property type="match status" value="2"/>
</dbReference>
<accession>K9W6W6</accession>
<dbReference type="PANTHER" id="PTHR23416:SF78">
    <property type="entry name" value="LIPOPOLYSACCHARIDE BIOSYNTHESIS O-ACETYL TRANSFERASE WBBJ-RELATED"/>
    <property type="match status" value="1"/>
</dbReference>
<sequence length="240" mass="25530">MSSNELGIPAIINPAEEIQKAQLTPSRRLSLKERLITSLIGWIPGAARGHVLRRIFYPTIFARIGDSVFLDRGIEFVGTSNIEIGDSVVISPNVTLKAPGENNKINLGRGVCLLKGVNIVGLDNTTVEIGDRTFVNVNVWLNGPGHIKIGQDCLLAPRVSLIAVNHIFSDPNRPINTQGHTAKGITVEDDCWLGYGVTVVDGVTIGKGSVIGAGAVVTKDIPPYSIAVGVPTKVIGKRGE</sequence>
<evidence type="ECO:0008006" key="5">
    <source>
        <dbReference type="Google" id="ProtNLM"/>
    </source>
</evidence>
<dbReference type="PANTHER" id="PTHR23416">
    <property type="entry name" value="SIALIC ACID SYNTHASE-RELATED"/>
    <property type="match status" value="1"/>
</dbReference>
<dbReference type="InterPro" id="IPR011004">
    <property type="entry name" value="Trimer_LpxA-like_sf"/>
</dbReference>
<keyword evidence="2" id="KW-0677">Repeat</keyword>
<proteinExistence type="predicted"/>
<protein>
    <recommendedName>
        <fullName evidence="5">Acetyltransferase (Isoleucine patch superfamily)</fullName>
    </recommendedName>
</protein>
<dbReference type="InterPro" id="IPR018357">
    <property type="entry name" value="Hexapep_transf_CS"/>
</dbReference>
<dbReference type="STRING" id="1173027.Mic7113_0158"/>
<evidence type="ECO:0000313" key="4">
    <source>
        <dbReference type="Proteomes" id="UP000010471"/>
    </source>
</evidence>
<dbReference type="eggNOG" id="COG0110">
    <property type="taxonomic scope" value="Bacteria"/>
</dbReference>
<dbReference type="PROSITE" id="PS00101">
    <property type="entry name" value="HEXAPEP_TRANSFERASES"/>
    <property type="match status" value="1"/>
</dbReference>
<gene>
    <name evidence="3" type="ORF">Mic7113_0158</name>
</gene>
<keyword evidence="1" id="KW-0808">Transferase</keyword>
<keyword evidence="4" id="KW-1185">Reference proteome</keyword>
<dbReference type="GO" id="GO:0043886">
    <property type="term" value="F:structural constituent of carboxysome shell"/>
    <property type="evidence" value="ECO:0007669"/>
    <property type="project" value="UniProtKB-ARBA"/>
</dbReference>
<dbReference type="Gene3D" id="2.160.10.10">
    <property type="entry name" value="Hexapeptide repeat proteins"/>
    <property type="match status" value="2"/>
</dbReference>
<evidence type="ECO:0000256" key="1">
    <source>
        <dbReference type="ARBA" id="ARBA00022679"/>
    </source>
</evidence>
<dbReference type="CDD" id="cd04647">
    <property type="entry name" value="LbH_MAT_like"/>
    <property type="match status" value="1"/>
</dbReference>
<evidence type="ECO:0000256" key="2">
    <source>
        <dbReference type="ARBA" id="ARBA00022737"/>
    </source>
</evidence>
<dbReference type="AlphaFoldDB" id="K9W6W6"/>
<dbReference type="GO" id="GO:0031470">
    <property type="term" value="C:carboxysome"/>
    <property type="evidence" value="ECO:0007669"/>
    <property type="project" value="UniProtKB-ARBA"/>
</dbReference>
<dbReference type="InterPro" id="IPR051159">
    <property type="entry name" value="Hexapeptide_acetyltransf"/>
</dbReference>
<evidence type="ECO:0000313" key="3">
    <source>
        <dbReference type="EMBL" id="AFZ16095.1"/>
    </source>
</evidence>
<dbReference type="Proteomes" id="UP000010471">
    <property type="component" value="Chromosome"/>
</dbReference>
<dbReference type="InterPro" id="IPR001451">
    <property type="entry name" value="Hexapep"/>
</dbReference>